<gene>
    <name evidence="8" type="ORF">WG66_3529</name>
</gene>
<evidence type="ECO:0000256" key="1">
    <source>
        <dbReference type="ARBA" id="ARBA00001933"/>
    </source>
</evidence>
<dbReference type="InterPro" id="IPR003739">
    <property type="entry name" value="Lys_aminomutase/Glu_NH3_mut"/>
</dbReference>
<evidence type="ECO:0000256" key="3">
    <source>
        <dbReference type="ARBA" id="ARBA00022691"/>
    </source>
</evidence>
<dbReference type="EMBL" id="LATX01001050">
    <property type="protein sequence ID" value="KTB43915.1"/>
    <property type="molecule type" value="Genomic_DNA"/>
</dbReference>
<sequence length="515" mass="58539">MLTSILRKSNAWCFRRASCLSLKANRGLASYVAEQVTFPDHPPLPLALPSVGKKKIQLLTRSNIPEIFATRAPHLPATDYLAAASVFPMRANNYVVEELIDWSRVPDDPIFKLVFPQPDMLEPDQLHAVRSAIERGASKSELRDLAESIRGLLNPHPANQKQENVPHINGEPVEGMQHKYRETCLFFPTEGQYCHSYCTYCFRWAQFTAVGSDQQFQSKDVTQLVDYLKANRDVTDILFTGGDPMVMHTQQFARYVDALLSSPGTENLATIRIGSKSLSYWPYRYLTDPDAGEMLKLFEKIVKSGRHLSIMAHFSHPVELQGVAVQEAMRRIRATGANIRCQAPLIRQVNDQPHIWADMWRTQTRLGAIPYYMFVERDTGAKHYFEVPLARAFDIYREAISSVAGTARTVQGPSMSASPGKIQVVGITTINTPSGPEKVFILRFLQARNPAWMKETFFAKFDEKASWLNDLKPAFGEKEFFYEKEYRELVKREGASGQLFPASDSMKYRNRIRPF</sequence>
<dbReference type="GO" id="GO:0003824">
    <property type="term" value="F:catalytic activity"/>
    <property type="evidence" value="ECO:0007669"/>
    <property type="project" value="InterPro"/>
</dbReference>
<dbReference type="Gene3D" id="3.20.20.70">
    <property type="entry name" value="Aldolase class I"/>
    <property type="match status" value="1"/>
</dbReference>
<evidence type="ECO:0000313" key="9">
    <source>
        <dbReference type="Proteomes" id="UP000054988"/>
    </source>
</evidence>
<proteinExistence type="predicted"/>
<protein>
    <recommendedName>
        <fullName evidence="10">Lysine 2,3-aminomutase</fullName>
    </recommendedName>
</protein>
<dbReference type="Pfam" id="PF13353">
    <property type="entry name" value="Fer4_12"/>
    <property type="match status" value="1"/>
</dbReference>
<dbReference type="GO" id="GO:0046872">
    <property type="term" value="F:metal ion binding"/>
    <property type="evidence" value="ECO:0007669"/>
    <property type="project" value="UniProtKB-KW"/>
</dbReference>
<dbReference type="InterPro" id="IPR007197">
    <property type="entry name" value="rSAM"/>
</dbReference>
<dbReference type="PANTHER" id="PTHR30538">
    <property type="entry name" value="LYSINE 2,3-AMINOMUTASE-RELATED"/>
    <property type="match status" value="1"/>
</dbReference>
<comment type="caution">
    <text evidence="8">The sequence shown here is derived from an EMBL/GenBank/DDBJ whole genome shotgun (WGS) entry which is preliminary data.</text>
</comment>
<reference evidence="8 9" key="1">
    <citation type="submission" date="2015-12" db="EMBL/GenBank/DDBJ databases">
        <title>Draft genome sequence of Moniliophthora roreri, the causal agent of frosty pod rot of cacao.</title>
        <authorList>
            <person name="Aime M.C."/>
            <person name="Diaz-Valderrama J.R."/>
            <person name="Kijpornyongpan T."/>
            <person name="Phillips-Mora W."/>
        </authorList>
    </citation>
    <scope>NUCLEOTIDE SEQUENCE [LARGE SCALE GENOMIC DNA]</scope>
    <source>
        <strain evidence="8 9">MCA 2952</strain>
    </source>
</reference>
<dbReference type="Proteomes" id="UP000054988">
    <property type="component" value="Unassembled WGS sequence"/>
</dbReference>
<accession>A0A0W0G5T7</accession>
<name>A0A0W0G5T7_MONRR</name>
<evidence type="ECO:0000256" key="2">
    <source>
        <dbReference type="ARBA" id="ARBA00022485"/>
    </source>
</evidence>
<keyword evidence="7" id="KW-0411">Iron-sulfur</keyword>
<evidence type="ECO:0000313" key="8">
    <source>
        <dbReference type="EMBL" id="KTB43915.1"/>
    </source>
</evidence>
<comment type="cofactor">
    <cofactor evidence="1">
        <name>pyridoxal 5'-phosphate</name>
        <dbReference type="ChEBI" id="CHEBI:597326"/>
    </cofactor>
</comment>
<dbReference type="eggNOG" id="ENOG502S4VX">
    <property type="taxonomic scope" value="Eukaryota"/>
</dbReference>
<dbReference type="SFLD" id="SFLDG01070">
    <property type="entry name" value="PLP-dependent"/>
    <property type="match status" value="1"/>
</dbReference>
<dbReference type="SUPFAM" id="SSF102114">
    <property type="entry name" value="Radical SAM enzymes"/>
    <property type="match status" value="1"/>
</dbReference>
<evidence type="ECO:0000256" key="6">
    <source>
        <dbReference type="ARBA" id="ARBA00023004"/>
    </source>
</evidence>
<dbReference type="InterPro" id="IPR013785">
    <property type="entry name" value="Aldolase_TIM"/>
</dbReference>
<keyword evidence="2" id="KW-0004">4Fe-4S</keyword>
<keyword evidence="4" id="KW-0479">Metal-binding</keyword>
<evidence type="ECO:0000256" key="4">
    <source>
        <dbReference type="ARBA" id="ARBA00022723"/>
    </source>
</evidence>
<dbReference type="GO" id="GO:0051539">
    <property type="term" value="F:4 iron, 4 sulfur cluster binding"/>
    <property type="evidence" value="ECO:0007669"/>
    <property type="project" value="UniProtKB-KW"/>
</dbReference>
<dbReference type="SFLD" id="SFLDS00029">
    <property type="entry name" value="Radical_SAM"/>
    <property type="match status" value="1"/>
</dbReference>
<organism evidence="8 9">
    <name type="scientific">Moniliophthora roreri</name>
    <name type="common">Frosty pod rot fungus</name>
    <name type="synonym">Monilia roreri</name>
    <dbReference type="NCBI Taxonomy" id="221103"/>
    <lineage>
        <taxon>Eukaryota</taxon>
        <taxon>Fungi</taxon>
        <taxon>Dikarya</taxon>
        <taxon>Basidiomycota</taxon>
        <taxon>Agaricomycotina</taxon>
        <taxon>Agaricomycetes</taxon>
        <taxon>Agaricomycetidae</taxon>
        <taxon>Agaricales</taxon>
        <taxon>Marasmiineae</taxon>
        <taxon>Marasmiaceae</taxon>
        <taxon>Moniliophthora</taxon>
    </lineage>
</organism>
<dbReference type="InterPro" id="IPR058240">
    <property type="entry name" value="rSAM_sf"/>
</dbReference>
<dbReference type="PANTHER" id="PTHR30538:SF0">
    <property type="entry name" value="L-LYSINE 2,3-AMINOMUTASE AQ_1632-RELATED"/>
    <property type="match status" value="1"/>
</dbReference>
<keyword evidence="6" id="KW-0408">Iron</keyword>
<keyword evidence="5" id="KW-0663">Pyridoxal phosphate</keyword>
<evidence type="ECO:0008006" key="10">
    <source>
        <dbReference type="Google" id="ProtNLM"/>
    </source>
</evidence>
<evidence type="ECO:0000256" key="5">
    <source>
        <dbReference type="ARBA" id="ARBA00022898"/>
    </source>
</evidence>
<keyword evidence="3" id="KW-0949">S-adenosyl-L-methionine</keyword>
<dbReference type="AlphaFoldDB" id="A0A0W0G5T7"/>
<evidence type="ECO:0000256" key="7">
    <source>
        <dbReference type="ARBA" id="ARBA00023014"/>
    </source>
</evidence>